<dbReference type="PANTHER" id="PTHR34862:SF1">
    <property type="entry name" value="SPARK DOMAIN-CONTAINING PROTEIN"/>
    <property type="match status" value="1"/>
</dbReference>
<accession>A0A8H5EZ61</accession>
<organism evidence="3 4">
    <name type="scientific">Ephemerocybe angulata</name>
    <dbReference type="NCBI Taxonomy" id="980116"/>
    <lineage>
        <taxon>Eukaryota</taxon>
        <taxon>Fungi</taxon>
        <taxon>Dikarya</taxon>
        <taxon>Basidiomycota</taxon>
        <taxon>Agaricomycotina</taxon>
        <taxon>Agaricomycetes</taxon>
        <taxon>Agaricomycetidae</taxon>
        <taxon>Agaricales</taxon>
        <taxon>Agaricineae</taxon>
        <taxon>Psathyrellaceae</taxon>
        <taxon>Ephemerocybe</taxon>
    </lineage>
</organism>
<sequence>MLRAFTITIALAAYVSAQSVSATCKQTLSSVALNADAAACLNPLALLPIVTGNASTPIVPTVENWLNGFCSAPACSNETIAQIVTNVTTGCAGDLSSTGLDASSAGGVTTLIQQYFPTARKVLCLKEGNTNCVVQTLNNIETSISGTLTLQNVVSLLTNPGAILTPNITCTACLKAAYSVIVEDVPSVAESFGPTVQSQCNANFTDGTTPSTISQSAVNKTATAGSSNANNNSAVVSGVGYVLTAFVAGLTGFTLLA</sequence>
<protein>
    <submittedName>
        <fullName evidence="3">Uncharacterized protein</fullName>
    </submittedName>
</protein>
<keyword evidence="1" id="KW-0472">Membrane</keyword>
<dbReference type="EMBL" id="JAACJK010000219">
    <property type="protein sequence ID" value="KAF5317398.1"/>
    <property type="molecule type" value="Genomic_DNA"/>
</dbReference>
<keyword evidence="1" id="KW-0812">Transmembrane</keyword>
<dbReference type="OrthoDB" id="2536450at2759"/>
<gene>
    <name evidence="3" type="ORF">D9611_003939</name>
</gene>
<proteinExistence type="predicted"/>
<feature type="signal peptide" evidence="2">
    <location>
        <begin position="1"/>
        <end position="17"/>
    </location>
</feature>
<name>A0A8H5EZ61_9AGAR</name>
<evidence type="ECO:0000256" key="1">
    <source>
        <dbReference type="SAM" id="Phobius"/>
    </source>
</evidence>
<keyword evidence="2" id="KW-0732">Signal</keyword>
<evidence type="ECO:0000313" key="3">
    <source>
        <dbReference type="EMBL" id="KAF5317398.1"/>
    </source>
</evidence>
<keyword evidence="1" id="KW-1133">Transmembrane helix</keyword>
<dbReference type="PANTHER" id="PTHR34862">
    <property type="entry name" value="SPARK DOMAIN-CONTAINING PROTEIN"/>
    <property type="match status" value="1"/>
</dbReference>
<reference evidence="3 4" key="1">
    <citation type="journal article" date="2020" name="ISME J.">
        <title>Uncovering the hidden diversity of litter-decomposition mechanisms in mushroom-forming fungi.</title>
        <authorList>
            <person name="Floudas D."/>
            <person name="Bentzer J."/>
            <person name="Ahren D."/>
            <person name="Johansson T."/>
            <person name="Persson P."/>
            <person name="Tunlid A."/>
        </authorList>
    </citation>
    <scope>NUCLEOTIDE SEQUENCE [LARGE SCALE GENOMIC DNA]</scope>
    <source>
        <strain evidence="3 4">CBS 175.51</strain>
    </source>
</reference>
<comment type="caution">
    <text evidence="3">The sequence shown here is derived from an EMBL/GenBank/DDBJ whole genome shotgun (WGS) entry which is preliminary data.</text>
</comment>
<dbReference type="Proteomes" id="UP000541558">
    <property type="component" value="Unassembled WGS sequence"/>
</dbReference>
<dbReference type="AlphaFoldDB" id="A0A8H5EZ61"/>
<feature type="transmembrane region" description="Helical" evidence="1">
    <location>
        <begin position="234"/>
        <end position="256"/>
    </location>
</feature>
<feature type="chain" id="PRO_5034817171" evidence="2">
    <location>
        <begin position="18"/>
        <end position="257"/>
    </location>
</feature>
<evidence type="ECO:0000256" key="2">
    <source>
        <dbReference type="SAM" id="SignalP"/>
    </source>
</evidence>
<keyword evidence="4" id="KW-1185">Reference proteome</keyword>
<evidence type="ECO:0000313" key="4">
    <source>
        <dbReference type="Proteomes" id="UP000541558"/>
    </source>
</evidence>